<evidence type="ECO:0000313" key="2">
    <source>
        <dbReference type="Proteomes" id="UP000270471"/>
    </source>
</evidence>
<accession>A0A3M0I536</accession>
<name>A0A3M0I536_9ACTN</name>
<dbReference type="EMBL" id="PENI01000027">
    <property type="protein sequence ID" value="RMB81843.1"/>
    <property type="molecule type" value="Genomic_DNA"/>
</dbReference>
<comment type="caution">
    <text evidence="1">The sequence shown here is derived from an EMBL/GenBank/DDBJ whole genome shotgun (WGS) entry which is preliminary data.</text>
</comment>
<protein>
    <submittedName>
        <fullName evidence="1">Uncharacterized protein</fullName>
    </submittedName>
</protein>
<organism evidence="1 2">
    <name type="scientific">Streptomyces shenzhenensis</name>
    <dbReference type="NCBI Taxonomy" id="943815"/>
    <lineage>
        <taxon>Bacteria</taxon>
        <taxon>Bacillati</taxon>
        <taxon>Actinomycetota</taxon>
        <taxon>Actinomycetes</taxon>
        <taxon>Kitasatosporales</taxon>
        <taxon>Streptomycetaceae</taxon>
        <taxon>Streptomyces</taxon>
    </lineage>
</organism>
<gene>
    <name evidence="1" type="ORF">CTZ28_32750</name>
</gene>
<dbReference type="AlphaFoldDB" id="A0A3M0I536"/>
<proteinExistence type="predicted"/>
<keyword evidence="2" id="KW-1185">Reference proteome</keyword>
<reference evidence="1 2" key="1">
    <citation type="submission" date="2017-11" db="EMBL/GenBank/DDBJ databases">
        <title>Draft genome of actinobacteria isolated from guarana (Paullinia cupana (Mart.) Ducke.</title>
        <authorList>
            <person name="Siqueira K.A."/>
            <person name="Liotti R.G."/>
            <person name="Mendes T.A.O."/>
            <person name="Soares M.A."/>
        </authorList>
    </citation>
    <scope>NUCLEOTIDE SEQUENCE [LARGE SCALE GENOMIC DNA]</scope>
    <source>
        <strain evidence="1 2">193</strain>
    </source>
</reference>
<evidence type="ECO:0000313" key="1">
    <source>
        <dbReference type="EMBL" id="RMB81843.1"/>
    </source>
</evidence>
<dbReference type="Proteomes" id="UP000270471">
    <property type="component" value="Unassembled WGS sequence"/>
</dbReference>
<sequence length="116" mass="12627">MDGDSLIQREIGNATALFMVALGQRPEEASNLDLVLTLEDGSRWSATVLTLAEVDAIWKRWERTGECFSGRYFNCPDLLLVREAGIDSICEVLEDVLATGGPEGVLVRLEGDGAID</sequence>